<dbReference type="EMBL" id="AP027735">
    <property type="protein sequence ID" value="BDZ57865.1"/>
    <property type="molecule type" value="Genomic_DNA"/>
</dbReference>
<sequence>MSAALNVQMDNDVPVDLISSSADEQMVVDLASLSEDAWRLWLDGHSCGYRAGLERGRQLQDAELGSLQRAAAAVVHRAAGLPDLGQDLSVEGAALREAQSVEAFRADHARRRGQAGGGRA</sequence>
<accession>A0ABN6YKG8</accession>
<evidence type="ECO:0000313" key="1">
    <source>
        <dbReference type="EMBL" id="BDZ57865.1"/>
    </source>
</evidence>
<evidence type="ECO:0000313" key="2">
    <source>
        <dbReference type="Proteomes" id="UP001321421"/>
    </source>
</evidence>
<dbReference type="RefSeq" id="WP_289232742.1">
    <property type="nucleotide sequence ID" value="NZ_AP027735.1"/>
</dbReference>
<organism evidence="1 2">
    <name type="scientific">Barrientosiimonas endolithica</name>
    <dbReference type="NCBI Taxonomy" id="1535208"/>
    <lineage>
        <taxon>Bacteria</taxon>
        <taxon>Bacillati</taxon>
        <taxon>Actinomycetota</taxon>
        <taxon>Actinomycetes</taxon>
        <taxon>Micrococcales</taxon>
        <taxon>Dermacoccaceae</taxon>
        <taxon>Barrientosiimonas</taxon>
    </lineage>
</organism>
<dbReference type="Proteomes" id="UP001321421">
    <property type="component" value="Chromosome"/>
</dbReference>
<gene>
    <name evidence="1" type="ORF">GCM10025872_15220</name>
</gene>
<name>A0ABN6YKG8_9MICO</name>
<reference evidence="2" key="1">
    <citation type="journal article" date="2019" name="Int. J. Syst. Evol. Microbiol.">
        <title>The Global Catalogue of Microorganisms (GCM) 10K type strain sequencing project: providing services to taxonomists for standard genome sequencing and annotation.</title>
        <authorList>
            <consortium name="The Broad Institute Genomics Platform"/>
            <consortium name="The Broad Institute Genome Sequencing Center for Infectious Disease"/>
            <person name="Wu L."/>
            <person name="Ma J."/>
        </authorList>
    </citation>
    <scope>NUCLEOTIDE SEQUENCE [LARGE SCALE GENOMIC DNA]</scope>
    <source>
        <strain evidence="2">NBRC 110608</strain>
    </source>
</reference>
<keyword evidence="2" id="KW-1185">Reference proteome</keyword>
<proteinExistence type="predicted"/>
<protein>
    <submittedName>
        <fullName evidence="1">Uncharacterized protein</fullName>
    </submittedName>
</protein>